<dbReference type="GO" id="GO:0003743">
    <property type="term" value="F:translation initiation factor activity"/>
    <property type="evidence" value="ECO:0007669"/>
    <property type="project" value="TreeGrafter"/>
</dbReference>
<dbReference type="InterPro" id="IPR016024">
    <property type="entry name" value="ARM-type_fold"/>
</dbReference>
<dbReference type="EMBL" id="CAQQ02064388">
    <property type="status" value="NOT_ANNOTATED_CDS"/>
    <property type="molecule type" value="Genomic_DNA"/>
</dbReference>
<keyword evidence="3" id="KW-1185">Reference proteome</keyword>
<dbReference type="PANTHER" id="PTHR45887">
    <property type="entry name" value="TRANSLATION INITIATION FACTOR EIF-2B SUBUNIT EPSILON"/>
    <property type="match status" value="1"/>
</dbReference>
<sequence length="167" mass="18756">MSFDRSSITGNEIYLDDEGLTVPAMKLLPNAFDDSDYHSSSDEEESIINGSPVPDDANIFLSEVIDSLNRGFQEKLKPDNLILEINSSRYAYNMSLKEVNFNVIKAMFNLNVIKESGDKILSAVNEVFNTFGGVVRNYIKTEESMEDCLAAIEECCFEDESLRSRVV</sequence>
<dbReference type="CDD" id="cd11558">
    <property type="entry name" value="W2_eIF2B_epsilon"/>
    <property type="match status" value="1"/>
</dbReference>
<dbReference type="PANTHER" id="PTHR45887:SF1">
    <property type="entry name" value="TRANSLATION INITIATION FACTOR EIF-2B SUBUNIT EPSILON"/>
    <property type="match status" value="1"/>
</dbReference>
<dbReference type="GO" id="GO:0005851">
    <property type="term" value="C:eukaryotic translation initiation factor 2B complex"/>
    <property type="evidence" value="ECO:0007669"/>
    <property type="project" value="TreeGrafter"/>
</dbReference>
<dbReference type="HOGENOM" id="CLU_1598657_0_0_1"/>
<dbReference type="EMBL" id="CAQQ02064387">
    <property type="status" value="NOT_ANNOTATED_CDS"/>
    <property type="molecule type" value="Genomic_DNA"/>
</dbReference>
<evidence type="ECO:0000259" key="1">
    <source>
        <dbReference type="PROSITE" id="PS51363"/>
    </source>
</evidence>
<accession>T1GSE4</accession>
<dbReference type="STRING" id="36166.T1GSE4"/>
<evidence type="ECO:0000313" key="2">
    <source>
        <dbReference type="EnsemblMetazoa" id="MESCA006599-PA"/>
    </source>
</evidence>
<dbReference type="PROSITE" id="PS51363">
    <property type="entry name" value="W2"/>
    <property type="match status" value="1"/>
</dbReference>
<dbReference type="InterPro" id="IPR044123">
    <property type="entry name" value="W2_eIF2B_epsilon"/>
</dbReference>
<dbReference type="GO" id="GO:0031369">
    <property type="term" value="F:translation initiation factor binding"/>
    <property type="evidence" value="ECO:0007669"/>
    <property type="project" value="InterPro"/>
</dbReference>
<dbReference type="GO" id="GO:0005085">
    <property type="term" value="F:guanyl-nucleotide exchange factor activity"/>
    <property type="evidence" value="ECO:0007669"/>
    <property type="project" value="InterPro"/>
</dbReference>
<organism evidence="2 3">
    <name type="scientific">Megaselia scalaris</name>
    <name type="common">Humpbacked fly</name>
    <name type="synonym">Phora scalaris</name>
    <dbReference type="NCBI Taxonomy" id="36166"/>
    <lineage>
        <taxon>Eukaryota</taxon>
        <taxon>Metazoa</taxon>
        <taxon>Ecdysozoa</taxon>
        <taxon>Arthropoda</taxon>
        <taxon>Hexapoda</taxon>
        <taxon>Insecta</taxon>
        <taxon>Pterygota</taxon>
        <taxon>Neoptera</taxon>
        <taxon>Endopterygota</taxon>
        <taxon>Diptera</taxon>
        <taxon>Brachycera</taxon>
        <taxon>Muscomorpha</taxon>
        <taxon>Platypezoidea</taxon>
        <taxon>Phoridae</taxon>
        <taxon>Megaseliini</taxon>
        <taxon>Megaselia</taxon>
    </lineage>
</organism>
<proteinExistence type="predicted"/>
<dbReference type="AlphaFoldDB" id="T1GSE4"/>
<dbReference type="InterPro" id="IPR003307">
    <property type="entry name" value="W2_domain"/>
</dbReference>
<protein>
    <recommendedName>
        <fullName evidence="1">W2 domain-containing protein</fullName>
    </recommendedName>
</protein>
<name>T1GSE4_MEGSC</name>
<evidence type="ECO:0000313" key="3">
    <source>
        <dbReference type="Proteomes" id="UP000015102"/>
    </source>
</evidence>
<dbReference type="Gene3D" id="1.25.40.180">
    <property type="match status" value="1"/>
</dbReference>
<dbReference type="EnsemblMetazoa" id="MESCA006599-RA">
    <property type="protein sequence ID" value="MESCA006599-PA"/>
    <property type="gene ID" value="MESCA006599"/>
</dbReference>
<reference evidence="3" key="1">
    <citation type="submission" date="2013-02" db="EMBL/GenBank/DDBJ databases">
        <authorList>
            <person name="Hughes D."/>
        </authorList>
    </citation>
    <scope>NUCLEOTIDE SEQUENCE</scope>
    <source>
        <strain>Durham</strain>
        <strain evidence="3">NC isolate 2 -- Noor lab</strain>
    </source>
</reference>
<reference evidence="2" key="2">
    <citation type="submission" date="2015-06" db="UniProtKB">
        <authorList>
            <consortium name="EnsemblMetazoa"/>
        </authorList>
    </citation>
    <scope>IDENTIFICATION</scope>
</reference>
<dbReference type="InterPro" id="IPR051956">
    <property type="entry name" value="eIF2B_epsilon"/>
</dbReference>
<dbReference type="Proteomes" id="UP000015102">
    <property type="component" value="Unassembled WGS sequence"/>
</dbReference>
<feature type="domain" description="W2" evidence="1">
    <location>
        <begin position="54"/>
        <end position="167"/>
    </location>
</feature>
<dbReference type="SUPFAM" id="SSF48371">
    <property type="entry name" value="ARM repeat"/>
    <property type="match status" value="1"/>
</dbReference>